<gene>
    <name evidence="1" type="ORF">L1987_74712</name>
</gene>
<keyword evidence="2" id="KW-1185">Reference proteome</keyword>
<sequence>MASASKFSIRFQTRSISFPCISHPTTFEIEEQLNMIKTTVAEAASADAICSALFQMTRLYKCMNVLLTSSTTKVLLSREQNKKWVDELVDESVKFLDICGSISDMLSEFKGHNKELVCGLRRRKGELSVENSIKKYNCFRKKMKKDVRGLIGSLKQVDKLINSGGSMVIDSDNHQLAAVIKAVTGVSKVTIMVLESLLTFICVPVSKPGRWSVLVSKLMHKGIMACEDQLENGNVNEFERSDGALSKYGMRNVQIAECSLERLGGQIESMESGVECIFRSLELLSTTGLIEDGDEVVEVEALHCAASEDSEKLDNHGSTGLLVVKIEMMKERFSKLLLR</sequence>
<reference evidence="1 2" key="2">
    <citation type="journal article" date="2022" name="Mol. Ecol. Resour.">
        <title>The genomes of chicory, endive, great burdock and yacon provide insights into Asteraceae paleo-polyploidization history and plant inulin production.</title>
        <authorList>
            <person name="Fan W."/>
            <person name="Wang S."/>
            <person name="Wang H."/>
            <person name="Wang A."/>
            <person name="Jiang F."/>
            <person name="Liu H."/>
            <person name="Zhao H."/>
            <person name="Xu D."/>
            <person name="Zhang Y."/>
        </authorList>
    </citation>
    <scope>NUCLEOTIDE SEQUENCE [LARGE SCALE GENOMIC DNA]</scope>
    <source>
        <strain evidence="2">cv. Yunnan</strain>
        <tissue evidence="1">Leaves</tissue>
    </source>
</reference>
<name>A0ACB9A438_9ASTR</name>
<evidence type="ECO:0000313" key="1">
    <source>
        <dbReference type="EMBL" id="KAI3704491.1"/>
    </source>
</evidence>
<reference evidence="2" key="1">
    <citation type="journal article" date="2022" name="Mol. Ecol. Resour.">
        <title>The genomes of chicory, endive, great burdock and yacon provide insights into Asteraceae palaeo-polyploidization history and plant inulin production.</title>
        <authorList>
            <person name="Fan W."/>
            <person name="Wang S."/>
            <person name="Wang H."/>
            <person name="Wang A."/>
            <person name="Jiang F."/>
            <person name="Liu H."/>
            <person name="Zhao H."/>
            <person name="Xu D."/>
            <person name="Zhang Y."/>
        </authorList>
    </citation>
    <scope>NUCLEOTIDE SEQUENCE [LARGE SCALE GENOMIC DNA]</scope>
    <source>
        <strain evidence="2">cv. Yunnan</strain>
    </source>
</reference>
<dbReference type="Proteomes" id="UP001056120">
    <property type="component" value="Linkage Group LG25"/>
</dbReference>
<comment type="caution">
    <text evidence="1">The sequence shown here is derived from an EMBL/GenBank/DDBJ whole genome shotgun (WGS) entry which is preliminary data.</text>
</comment>
<accession>A0ACB9A438</accession>
<protein>
    <submittedName>
        <fullName evidence="1">Uncharacterized protein</fullName>
    </submittedName>
</protein>
<proteinExistence type="predicted"/>
<dbReference type="EMBL" id="CM042042">
    <property type="protein sequence ID" value="KAI3704491.1"/>
    <property type="molecule type" value="Genomic_DNA"/>
</dbReference>
<organism evidence="1 2">
    <name type="scientific">Smallanthus sonchifolius</name>
    <dbReference type="NCBI Taxonomy" id="185202"/>
    <lineage>
        <taxon>Eukaryota</taxon>
        <taxon>Viridiplantae</taxon>
        <taxon>Streptophyta</taxon>
        <taxon>Embryophyta</taxon>
        <taxon>Tracheophyta</taxon>
        <taxon>Spermatophyta</taxon>
        <taxon>Magnoliopsida</taxon>
        <taxon>eudicotyledons</taxon>
        <taxon>Gunneridae</taxon>
        <taxon>Pentapetalae</taxon>
        <taxon>asterids</taxon>
        <taxon>campanulids</taxon>
        <taxon>Asterales</taxon>
        <taxon>Asteraceae</taxon>
        <taxon>Asteroideae</taxon>
        <taxon>Heliantheae alliance</taxon>
        <taxon>Millerieae</taxon>
        <taxon>Smallanthus</taxon>
    </lineage>
</organism>
<evidence type="ECO:0000313" key="2">
    <source>
        <dbReference type="Proteomes" id="UP001056120"/>
    </source>
</evidence>